<dbReference type="NCBIfam" id="NF040521">
    <property type="entry name" value="C45_proenzyme"/>
    <property type="match status" value="1"/>
</dbReference>
<keyword evidence="3" id="KW-1185">Reference proteome</keyword>
<dbReference type="PANTHER" id="PTHR34180">
    <property type="entry name" value="PEPTIDASE C45"/>
    <property type="match status" value="1"/>
</dbReference>
<evidence type="ECO:0000313" key="2">
    <source>
        <dbReference type="EMBL" id="GAA0607084.1"/>
    </source>
</evidence>
<dbReference type="RefSeq" id="WP_343813711.1">
    <property type="nucleotide sequence ID" value="NZ_BAAADS010000018.1"/>
</dbReference>
<dbReference type="InterPro" id="IPR047801">
    <property type="entry name" value="Peptidase_C45"/>
</dbReference>
<organism evidence="2 3">
    <name type="scientific">Virgibacillus siamensis</name>
    <dbReference type="NCBI Taxonomy" id="480071"/>
    <lineage>
        <taxon>Bacteria</taxon>
        <taxon>Bacillati</taxon>
        <taxon>Bacillota</taxon>
        <taxon>Bacilli</taxon>
        <taxon>Bacillales</taxon>
        <taxon>Bacillaceae</taxon>
        <taxon>Virgibacillus</taxon>
    </lineage>
</organism>
<evidence type="ECO:0000259" key="1">
    <source>
        <dbReference type="Pfam" id="PF03417"/>
    </source>
</evidence>
<dbReference type="EMBL" id="BAAADS010000018">
    <property type="protein sequence ID" value="GAA0607084.1"/>
    <property type="molecule type" value="Genomic_DNA"/>
</dbReference>
<dbReference type="CDD" id="cd01935">
    <property type="entry name" value="Ntn_CGH_like"/>
    <property type="match status" value="1"/>
</dbReference>
<proteinExistence type="predicted"/>
<protein>
    <submittedName>
        <fullName evidence="2">C45 family autoproteolytic acyltransferase/hydolase</fullName>
    </submittedName>
</protein>
<feature type="domain" description="Peptidase C45 hydrolase" evidence="1">
    <location>
        <begin position="100"/>
        <end position="305"/>
    </location>
</feature>
<dbReference type="Pfam" id="PF03417">
    <property type="entry name" value="AAT"/>
    <property type="match status" value="1"/>
</dbReference>
<dbReference type="PANTHER" id="PTHR34180:SF1">
    <property type="entry name" value="BETA-ALANYL-DOPAMINE_CARCININE HYDROLASE"/>
    <property type="match status" value="1"/>
</dbReference>
<sequence>MSDFIVHIFQHRGNAGEIGFELGNKIAGTPIMKMFDGITRQEIDTKEMEQIYQSIAPHLLEELYGVAEGAKLSRLKAAALFSGYDVPRPQALGCTAMMTNTFYVRNYDFSPDLYDGYFSLIQPDEAFATAGYNLQVLGRHDGVNQHGLVIGLHFVSNTGYTTGISAWMAVRMVLDTCTTADEAINLLREIPHAACYNFSMSDTFGNIVVVEASPEKVIVRRHEEFLTCVNHFQDESMQKQNRLEIDNSLHRQAHLGGMERELLSQRGAFNYFRDQNSPLFYEDYAGLFGTLHTFSYERENSRILTAIAKSEHVLDFHFDRWISGENINKHRLEGIIENG</sequence>
<reference evidence="2 3" key="1">
    <citation type="journal article" date="2019" name="Int. J. Syst. Evol. Microbiol.">
        <title>The Global Catalogue of Microorganisms (GCM) 10K type strain sequencing project: providing services to taxonomists for standard genome sequencing and annotation.</title>
        <authorList>
            <consortium name="The Broad Institute Genomics Platform"/>
            <consortium name="The Broad Institute Genome Sequencing Center for Infectious Disease"/>
            <person name="Wu L."/>
            <person name="Ma J."/>
        </authorList>
    </citation>
    <scope>NUCLEOTIDE SEQUENCE [LARGE SCALE GENOMIC DNA]</scope>
    <source>
        <strain evidence="2 3">JCM 15395</strain>
    </source>
</reference>
<dbReference type="InterPro" id="IPR029055">
    <property type="entry name" value="Ntn_hydrolases_N"/>
</dbReference>
<name>A0ABN1GA42_9BACI</name>
<dbReference type="InterPro" id="IPR005079">
    <property type="entry name" value="Peptidase_C45_hydrolase"/>
</dbReference>
<dbReference type="Gene3D" id="3.60.60.10">
    <property type="entry name" value="Penicillin V Acylase, Chain A"/>
    <property type="match status" value="1"/>
</dbReference>
<comment type="caution">
    <text evidence="2">The sequence shown here is derived from an EMBL/GenBank/DDBJ whole genome shotgun (WGS) entry which is preliminary data.</text>
</comment>
<keyword evidence="2" id="KW-0808">Transferase</keyword>
<dbReference type="InterPro" id="IPR047794">
    <property type="entry name" value="C45_proenzyme-like"/>
</dbReference>
<accession>A0ABN1GA42</accession>
<keyword evidence="2" id="KW-0012">Acyltransferase</keyword>
<evidence type="ECO:0000313" key="3">
    <source>
        <dbReference type="Proteomes" id="UP001500866"/>
    </source>
</evidence>
<gene>
    <name evidence="2" type="ORF">GCM10009001_25470</name>
</gene>
<dbReference type="SUPFAM" id="SSF56235">
    <property type="entry name" value="N-terminal nucleophile aminohydrolases (Ntn hydrolases)"/>
    <property type="match status" value="1"/>
</dbReference>
<dbReference type="GO" id="GO:0016746">
    <property type="term" value="F:acyltransferase activity"/>
    <property type="evidence" value="ECO:0007669"/>
    <property type="project" value="UniProtKB-KW"/>
</dbReference>
<dbReference type="Proteomes" id="UP001500866">
    <property type="component" value="Unassembled WGS sequence"/>
</dbReference>